<keyword evidence="6 9" id="KW-1133">Transmembrane helix</keyword>
<dbReference type="InterPro" id="IPR055348">
    <property type="entry name" value="DctQ"/>
</dbReference>
<keyword evidence="7 9" id="KW-0472">Membrane</keyword>
<evidence type="ECO:0000256" key="2">
    <source>
        <dbReference type="ARBA" id="ARBA00022448"/>
    </source>
</evidence>
<name>A0A2W7NEY5_9RHOB</name>
<dbReference type="Proteomes" id="UP000248916">
    <property type="component" value="Unassembled WGS sequence"/>
</dbReference>
<organism evidence="12 13">
    <name type="scientific">Palleronia aestuarii</name>
    <dbReference type="NCBI Taxonomy" id="568105"/>
    <lineage>
        <taxon>Bacteria</taxon>
        <taxon>Pseudomonadati</taxon>
        <taxon>Pseudomonadota</taxon>
        <taxon>Alphaproteobacteria</taxon>
        <taxon>Rhodobacterales</taxon>
        <taxon>Roseobacteraceae</taxon>
        <taxon>Palleronia</taxon>
    </lineage>
</organism>
<dbReference type="RefSeq" id="WP_111538881.1">
    <property type="nucleotide sequence ID" value="NZ_QKZL01000030.1"/>
</dbReference>
<dbReference type="PANTHER" id="PTHR35011">
    <property type="entry name" value="2,3-DIKETO-L-GULONATE TRAP TRANSPORTER SMALL PERMEASE PROTEIN YIAM"/>
    <property type="match status" value="1"/>
</dbReference>
<reference evidence="12 13" key="1">
    <citation type="submission" date="2018-06" db="EMBL/GenBank/DDBJ databases">
        <title>Genomic Encyclopedia of Archaeal and Bacterial Type Strains, Phase II (KMG-II): from individual species to whole genera.</title>
        <authorList>
            <person name="Goeker M."/>
        </authorList>
    </citation>
    <scope>NUCLEOTIDE SEQUENCE [LARGE SCALE GENOMIC DNA]</scope>
    <source>
        <strain evidence="12 13">DSM 22009</strain>
    </source>
</reference>
<evidence type="ECO:0000256" key="9">
    <source>
        <dbReference type="RuleBase" id="RU369079"/>
    </source>
</evidence>
<comment type="function">
    <text evidence="9">Part of the tripartite ATP-independent periplasmic (TRAP) transport system.</text>
</comment>
<evidence type="ECO:0000256" key="1">
    <source>
        <dbReference type="ARBA" id="ARBA00004429"/>
    </source>
</evidence>
<proteinExistence type="inferred from homology"/>
<evidence type="ECO:0000256" key="3">
    <source>
        <dbReference type="ARBA" id="ARBA00022475"/>
    </source>
</evidence>
<keyword evidence="5 9" id="KW-0812">Transmembrane</keyword>
<protein>
    <recommendedName>
        <fullName evidence="9">TRAP transporter small permease protein</fullName>
    </recommendedName>
</protein>
<gene>
    <name evidence="12" type="ORF">LX81_03874</name>
</gene>
<evidence type="ECO:0000313" key="13">
    <source>
        <dbReference type="Proteomes" id="UP000248916"/>
    </source>
</evidence>
<comment type="subunit">
    <text evidence="9">The complex comprises the extracytoplasmic solute receptor protein and the two transmembrane proteins.</text>
</comment>
<keyword evidence="13" id="KW-1185">Reference proteome</keyword>
<dbReference type="Pfam" id="PF04290">
    <property type="entry name" value="DctQ"/>
    <property type="match status" value="1"/>
</dbReference>
<dbReference type="GO" id="GO:0005886">
    <property type="term" value="C:plasma membrane"/>
    <property type="evidence" value="ECO:0007669"/>
    <property type="project" value="UniProtKB-SubCell"/>
</dbReference>
<keyword evidence="4 9" id="KW-0997">Cell inner membrane</keyword>
<evidence type="ECO:0000256" key="5">
    <source>
        <dbReference type="ARBA" id="ARBA00022692"/>
    </source>
</evidence>
<dbReference type="OrthoDB" id="7843639at2"/>
<dbReference type="GO" id="GO:0022857">
    <property type="term" value="F:transmembrane transporter activity"/>
    <property type="evidence" value="ECO:0007669"/>
    <property type="project" value="UniProtKB-UniRule"/>
</dbReference>
<comment type="subcellular location">
    <subcellularLocation>
        <location evidence="1 9">Cell inner membrane</location>
        <topology evidence="1 9">Multi-pass membrane protein</topology>
    </subcellularLocation>
</comment>
<keyword evidence="3" id="KW-1003">Cell membrane</keyword>
<dbReference type="EMBL" id="QKZL01000030">
    <property type="protein sequence ID" value="PZX11696.1"/>
    <property type="molecule type" value="Genomic_DNA"/>
</dbReference>
<feature type="transmembrane region" description="Helical" evidence="9">
    <location>
        <begin position="115"/>
        <end position="134"/>
    </location>
</feature>
<dbReference type="GO" id="GO:0015740">
    <property type="term" value="P:C4-dicarboxylate transport"/>
    <property type="evidence" value="ECO:0007669"/>
    <property type="project" value="TreeGrafter"/>
</dbReference>
<accession>A0A2W7NEY5</accession>
<comment type="caution">
    <text evidence="12">The sequence shown here is derived from an EMBL/GenBank/DDBJ whole genome shotgun (WGS) entry which is preliminary data.</text>
</comment>
<keyword evidence="2 9" id="KW-0813">Transport</keyword>
<dbReference type="InterPro" id="IPR007387">
    <property type="entry name" value="TRAP_DctQ"/>
</dbReference>
<feature type="transmembrane region" description="Helical" evidence="9">
    <location>
        <begin position="154"/>
        <end position="173"/>
    </location>
</feature>
<feature type="compositionally biased region" description="Basic and acidic residues" evidence="10">
    <location>
        <begin position="1"/>
        <end position="22"/>
    </location>
</feature>
<evidence type="ECO:0000313" key="12">
    <source>
        <dbReference type="EMBL" id="PZX11696.1"/>
    </source>
</evidence>
<evidence type="ECO:0000259" key="11">
    <source>
        <dbReference type="Pfam" id="PF04290"/>
    </source>
</evidence>
<evidence type="ECO:0000256" key="10">
    <source>
        <dbReference type="SAM" id="MobiDB-lite"/>
    </source>
</evidence>
<feature type="domain" description="Tripartite ATP-independent periplasmic transporters DctQ component" evidence="11">
    <location>
        <begin position="55"/>
        <end position="179"/>
    </location>
</feature>
<evidence type="ECO:0000256" key="6">
    <source>
        <dbReference type="ARBA" id="ARBA00022989"/>
    </source>
</evidence>
<sequence>MSEQSGDHGIRQDPDRSEDRSTSDGSGWRRSVTLFWSVYDRIVTILTILFLSVTVLTVLVAAIGRSMGTPVRSAPQLALLFLIWAIVLGADICLRKGEHIRVSVIADALPSVGRKILTALHLVLIVPFLLFLAWDGFDLATGNWQRQLGATGLSYGMITLALPVGALLFLVSISRRIARFGLDATLEPEDHHHESPL</sequence>
<evidence type="ECO:0000256" key="4">
    <source>
        <dbReference type="ARBA" id="ARBA00022519"/>
    </source>
</evidence>
<evidence type="ECO:0000256" key="8">
    <source>
        <dbReference type="ARBA" id="ARBA00038436"/>
    </source>
</evidence>
<feature type="region of interest" description="Disordered" evidence="10">
    <location>
        <begin position="1"/>
        <end position="26"/>
    </location>
</feature>
<evidence type="ECO:0000256" key="7">
    <source>
        <dbReference type="ARBA" id="ARBA00023136"/>
    </source>
</evidence>
<feature type="transmembrane region" description="Helical" evidence="9">
    <location>
        <begin position="38"/>
        <end position="64"/>
    </location>
</feature>
<feature type="transmembrane region" description="Helical" evidence="9">
    <location>
        <begin position="76"/>
        <end position="94"/>
    </location>
</feature>
<dbReference type="AlphaFoldDB" id="A0A2W7NEY5"/>
<dbReference type="PANTHER" id="PTHR35011:SF2">
    <property type="entry name" value="2,3-DIKETO-L-GULONATE TRAP TRANSPORTER SMALL PERMEASE PROTEIN YIAM"/>
    <property type="match status" value="1"/>
</dbReference>
<comment type="similarity">
    <text evidence="8 9">Belongs to the TRAP transporter small permease family.</text>
</comment>